<keyword evidence="1" id="KW-0472">Membrane</keyword>
<sequence>MANYGTFTILSAVECGLAVLFWVVSFATRGWLVGNTLQGDVDIGLFKTSVSVGSQELVVDTSSFLPDVSSELDVTIGLMATGGAFALISLGLLVVTILKKEKILFVAFAVTSALSGILTLVGAILFKVNYDLDSNVDVGYSWYLAVLAYVFQWSSFGSLGAAVRRGEIAFNGGFNSMR</sequence>
<dbReference type="EMBL" id="CAXITT010001627">
    <property type="protein sequence ID" value="CAL1548734.1"/>
    <property type="molecule type" value="Genomic_DNA"/>
</dbReference>
<feature type="transmembrane region" description="Helical" evidence="1">
    <location>
        <begin position="140"/>
        <end position="163"/>
    </location>
</feature>
<evidence type="ECO:0000313" key="3">
    <source>
        <dbReference type="Proteomes" id="UP001497497"/>
    </source>
</evidence>
<keyword evidence="1" id="KW-0812">Transmembrane</keyword>
<feature type="transmembrane region" description="Helical" evidence="1">
    <location>
        <begin position="74"/>
        <end position="98"/>
    </location>
</feature>
<evidence type="ECO:0000256" key="1">
    <source>
        <dbReference type="SAM" id="Phobius"/>
    </source>
</evidence>
<dbReference type="Proteomes" id="UP001497497">
    <property type="component" value="Unassembled WGS sequence"/>
</dbReference>
<name>A0AAV2IV10_LYMST</name>
<proteinExistence type="predicted"/>
<keyword evidence="3" id="KW-1185">Reference proteome</keyword>
<comment type="caution">
    <text evidence="2">The sequence shown here is derived from an EMBL/GenBank/DDBJ whole genome shotgun (WGS) entry which is preliminary data.</text>
</comment>
<dbReference type="AlphaFoldDB" id="A0AAV2IV10"/>
<feature type="transmembrane region" description="Helical" evidence="1">
    <location>
        <begin position="7"/>
        <end position="27"/>
    </location>
</feature>
<accession>A0AAV2IV10</accession>
<feature type="transmembrane region" description="Helical" evidence="1">
    <location>
        <begin position="105"/>
        <end position="128"/>
    </location>
</feature>
<keyword evidence="1" id="KW-1133">Transmembrane helix</keyword>
<organism evidence="2 3">
    <name type="scientific">Lymnaea stagnalis</name>
    <name type="common">Great pond snail</name>
    <name type="synonym">Helix stagnalis</name>
    <dbReference type="NCBI Taxonomy" id="6523"/>
    <lineage>
        <taxon>Eukaryota</taxon>
        <taxon>Metazoa</taxon>
        <taxon>Spiralia</taxon>
        <taxon>Lophotrochozoa</taxon>
        <taxon>Mollusca</taxon>
        <taxon>Gastropoda</taxon>
        <taxon>Heterobranchia</taxon>
        <taxon>Euthyneura</taxon>
        <taxon>Panpulmonata</taxon>
        <taxon>Hygrophila</taxon>
        <taxon>Lymnaeoidea</taxon>
        <taxon>Lymnaeidae</taxon>
        <taxon>Lymnaea</taxon>
    </lineage>
</organism>
<dbReference type="Gene3D" id="1.20.140.150">
    <property type="match status" value="1"/>
</dbReference>
<protein>
    <submittedName>
        <fullName evidence="2">Uncharacterized protein</fullName>
    </submittedName>
</protein>
<reference evidence="2 3" key="1">
    <citation type="submission" date="2024-04" db="EMBL/GenBank/DDBJ databases">
        <authorList>
            <consortium name="Genoscope - CEA"/>
            <person name="William W."/>
        </authorList>
    </citation>
    <scope>NUCLEOTIDE SEQUENCE [LARGE SCALE GENOMIC DNA]</scope>
</reference>
<evidence type="ECO:0000313" key="2">
    <source>
        <dbReference type="EMBL" id="CAL1548734.1"/>
    </source>
</evidence>
<gene>
    <name evidence="2" type="ORF">GSLYS_00022051001</name>
</gene>